<dbReference type="InParanoid" id="H3H3R7"/>
<evidence type="ECO:0000313" key="7">
    <source>
        <dbReference type="Proteomes" id="UP000005238"/>
    </source>
</evidence>
<comment type="similarity">
    <text evidence="2 5">Belongs to the RxLR effector family.</text>
</comment>
<comment type="domain">
    <text evidence="5">The RxLR-dEER motif acts to carry the protein into the host cell cytoplasm through binding to cell surface phosphatidylinositol-3-phosphate.</text>
</comment>
<feature type="signal peptide" evidence="5">
    <location>
        <begin position="1"/>
        <end position="23"/>
    </location>
</feature>
<dbReference type="Proteomes" id="UP000005238">
    <property type="component" value="Unassembled WGS sequence"/>
</dbReference>
<accession>H3H3R7</accession>
<keyword evidence="7" id="KW-1185">Reference proteome</keyword>
<dbReference type="GO" id="GO:0005576">
    <property type="term" value="C:extracellular region"/>
    <property type="evidence" value="ECO:0007669"/>
    <property type="project" value="UniProtKB-SubCell"/>
</dbReference>
<comment type="subcellular location">
    <subcellularLocation>
        <location evidence="1 5">Secreted</location>
    </subcellularLocation>
</comment>
<dbReference type="EMBL" id="DS566143">
    <property type="status" value="NOT_ANNOTATED_CDS"/>
    <property type="molecule type" value="Genomic_DNA"/>
</dbReference>
<dbReference type="VEuPathDB" id="FungiDB:KRP23_4069"/>
<keyword evidence="3 5" id="KW-0964">Secreted</keyword>
<reference evidence="6" key="2">
    <citation type="submission" date="2015-06" db="UniProtKB">
        <authorList>
            <consortium name="EnsemblProtists"/>
        </authorList>
    </citation>
    <scope>IDENTIFICATION</scope>
    <source>
        <strain evidence="6">Pr102</strain>
    </source>
</reference>
<evidence type="ECO:0000256" key="2">
    <source>
        <dbReference type="ARBA" id="ARBA00010400"/>
    </source>
</evidence>
<dbReference type="VEuPathDB" id="FungiDB:KRP22_2765"/>
<dbReference type="OMA" id="MHANDFT"/>
<dbReference type="InterPro" id="IPR031825">
    <property type="entry name" value="RXLR"/>
</dbReference>
<name>H3H3R7_PHYRM</name>
<dbReference type="EnsemblProtists" id="Phyra85154">
    <property type="protein sequence ID" value="Phyra85154"/>
    <property type="gene ID" value="Phyra85154"/>
</dbReference>
<evidence type="ECO:0000256" key="5">
    <source>
        <dbReference type="RuleBase" id="RU367124"/>
    </source>
</evidence>
<evidence type="ECO:0000313" key="6">
    <source>
        <dbReference type="EnsemblProtists" id="Phyra85154"/>
    </source>
</evidence>
<comment type="function">
    <text evidence="5">Effector that suppresses plant defense responses during pathogen infection.</text>
</comment>
<dbReference type="AlphaFoldDB" id="H3H3R7"/>
<organism evidence="6 7">
    <name type="scientific">Phytophthora ramorum</name>
    <name type="common">Sudden oak death agent</name>
    <dbReference type="NCBI Taxonomy" id="164328"/>
    <lineage>
        <taxon>Eukaryota</taxon>
        <taxon>Sar</taxon>
        <taxon>Stramenopiles</taxon>
        <taxon>Oomycota</taxon>
        <taxon>Peronosporomycetes</taxon>
        <taxon>Peronosporales</taxon>
        <taxon>Peronosporaceae</taxon>
        <taxon>Phytophthora</taxon>
    </lineage>
</organism>
<keyword evidence="4 5" id="KW-0732">Signal</keyword>
<dbReference type="HOGENOM" id="CLU_113108_0_0_1"/>
<feature type="chain" id="PRO_5028519249" description="RxLR effector protein" evidence="5">
    <location>
        <begin position="24"/>
        <end position="182"/>
    </location>
</feature>
<dbReference type="Pfam" id="PF16810">
    <property type="entry name" value="RXLR"/>
    <property type="match status" value="1"/>
</dbReference>
<evidence type="ECO:0000256" key="4">
    <source>
        <dbReference type="ARBA" id="ARBA00022729"/>
    </source>
</evidence>
<sequence>MRLSYILLVVAAALIATLDATSAASRTTLSQLSTANAVDPASARETIGNDRRFLRKHKVVEDDDVYGTEDDEDEERGLSDWGKAAADMAASAKALAWFKLNYPGVSNLDDVMKKMRTIGEPSEFVTLFDKAEVLIKKILPDFRLGMSASDFNTMVTSSRSLTSDQQGVLIAAYSKYLVGLMP</sequence>
<reference evidence="7" key="1">
    <citation type="journal article" date="2006" name="Science">
        <title>Phytophthora genome sequences uncover evolutionary origins and mechanisms of pathogenesis.</title>
        <authorList>
            <person name="Tyler B.M."/>
            <person name="Tripathy S."/>
            <person name="Zhang X."/>
            <person name="Dehal P."/>
            <person name="Jiang R.H."/>
            <person name="Aerts A."/>
            <person name="Arredondo F.D."/>
            <person name="Baxter L."/>
            <person name="Bensasson D."/>
            <person name="Beynon J.L."/>
            <person name="Chapman J."/>
            <person name="Damasceno C.M."/>
            <person name="Dorrance A.E."/>
            <person name="Dou D."/>
            <person name="Dickerman A.W."/>
            <person name="Dubchak I.L."/>
            <person name="Garbelotto M."/>
            <person name="Gijzen M."/>
            <person name="Gordon S.G."/>
            <person name="Govers F."/>
            <person name="Grunwald N.J."/>
            <person name="Huang W."/>
            <person name="Ivors K.L."/>
            <person name="Jones R.W."/>
            <person name="Kamoun S."/>
            <person name="Krampis K."/>
            <person name="Lamour K.H."/>
            <person name="Lee M.K."/>
            <person name="McDonald W.H."/>
            <person name="Medina M."/>
            <person name="Meijer H.J."/>
            <person name="Nordberg E.K."/>
            <person name="Maclean D.J."/>
            <person name="Ospina-Giraldo M.D."/>
            <person name="Morris P.F."/>
            <person name="Phuntumart V."/>
            <person name="Putnam N.H."/>
            <person name="Rash S."/>
            <person name="Rose J.K."/>
            <person name="Sakihama Y."/>
            <person name="Salamov A.A."/>
            <person name="Savidor A."/>
            <person name="Scheuring C.F."/>
            <person name="Smith B.M."/>
            <person name="Sobral B.W."/>
            <person name="Terry A."/>
            <person name="Torto-Alalibo T.A."/>
            <person name="Win J."/>
            <person name="Xu Z."/>
            <person name="Zhang H."/>
            <person name="Grigoriev I.V."/>
            <person name="Rokhsar D.S."/>
            <person name="Boore J.L."/>
        </authorList>
    </citation>
    <scope>NUCLEOTIDE SEQUENCE [LARGE SCALE GENOMIC DNA]</scope>
    <source>
        <strain evidence="7">Pr102</strain>
    </source>
</reference>
<evidence type="ECO:0000256" key="3">
    <source>
        <dbReference type="ARBA" id="ARBA00022525"/>
    </source>
</evidence>
<proteinExistence type="inferred from homology"/>
<protein>
    <recommendedName>
        <fullName evidence="5">RxLR effector protein</fullName>
    </recommendedName>
</protein>
<evidence type="ECO:0000256" key="1">
    <source>
        <dbReference type="ARBA" id="ARBA00004613"/>
    </source>
</evidence>